<dbReference type="EMBL" id="CP036291">
    <property type="protein sequence ID" value="QDU89245.1"/>
    <property type="molecule type" value="Genomic_DNA"/>
</dbReference>
<dbReference type="AlphaFoldDB" id="A0A518DCN9"/>
<dbReference type="GO" id="GO:0080164">
    <property type="term" value="P:regulation of nitric oxide metabolic process"/>
    <property type="evidence" value="ECO:0007669"/>
    <property type="project" value="TreeGrafter"/>
</dbReference>
<sequence length="222" mass="24585">MFTDLDFDQLYHHEALVHTATALNGRRQTNLASLGLGAPRTQEGIAVFAELATRSIDVNRLRRLALRIQALKLVLDGGDFLDCFRYLLQAGQDEREAYKSTQRIFRGGDVRGGIAFTKDSAYLKGLIETHVLLNVAIRDNQPQVIARLFAGRLTQSDVLTLGPYFDSGFLQAPRYVPPWASDTRRLAATLAYSAFMMSVDLAAITLDRFVAAAQRSDAECSS</sequence>
<name>A0A518DCN9_9BACT</name>
<dbReference type="GO" id="GO:0008237">
    <property type="term" value="F:metallopeptidase activity"/>
    <property type="evidence" value="ECO:0007669"/>
    <property type="project" value="UniProtKB-KW"/>
</dbReference>
<dbReference type="InterPro" id="IPR012548">
    <property type="entry name" value="MATCAP"/>
</dbReference>
<evidence type="ECO:0000256" key="4">
    <source>
        <dbReference type="ARBA" id="ARBA00023049"/>
    </source>
</evidence>
<keyword evidence="6" id="KW-1185">Reference proteome</keyword>
<dbReference type="Proteomes" id="UP000317429">
    <property type="component" value="Chromosome"/>
</dbReference>
<dbReference type="KEGG" id="pnd:Pla175_26320"/>
<dbReference type="SMART" id="SM01154">
    <property type="entry name" value="DUF1704"/>
    <property type="match status" value="1"/>
</dbReference>
<evidence type="ECO:0000313" key="6">
    <source>
        <dbReference type="Proteomes" id="UP000317429"/>
    </source>
</evidence>
<evidence type="ECO:0000256" key="1">
    <source>
        <dbReference type="ARBA" id="ARBA00001947"/>
    </source>
</evidence>
<dbReference type="PANTHER" id="PTHR31817">
    <property type="match status" value="1"/>
</dbReference>
<evidence type="ECO:0000256" key="3">
    <source>
        <dbReference type="ARBA" id="ARBA00022801"/>
    </source>
</evidence>
<keyword evidence="3" id="KW-0378">Hydrolase</keyword>
<keyword evidence="2" id="KW-0645">Protease</keyword>
<dbReference type="PANTHER" id="PTHR31817:SF0">
    <property type="entry name" value="CHROMOSOME UNDETERMINED SCAFFOLD_67, WHOLE GENOME SHOTGUN SEQUENCE"/>
    <property type="match status" value="1"/>
</dbReference>
<accession>A0A518DCN9</accession>
<evidence type="ECO:0000256" key="2">
    <source>
        <dbReference type="ARBA" id="ARBA00022670"/>
    </source>
</evidence>
<dbReference type="GO" id="GO:0006508">
    <property type="term" value="P:proteolysis"/>
    <property type="evidence" value="ECO:0007669"/>
    <property type="project" value="UniProtKB-KW"/>
</dbReference>
<comment type="cofactor">
    <cofactor evidence="1">
        <name>Zn(2+)</name>
        <dbReference type="ChEBI" id="CHEBI:29105"/>
    </cofactor>
</comment>
<organism evidence="5 6">
    <name type="scientific">Pirellulimonas nuda</name>
    <dbReference type="NCBI Taxonomy" id="2528009"/>
    <lineage>
        <taxon>Bacteria</taxon>
        <taxon>Pseudomonadati</taxon>
        <taxon>Planctomycetota</taxon>
        <taxon>Planctomycetia</taxon>
        <taxon>Pirellulales</taxon>
        <taxon>Lacipirellulaceae</taxon>
        <taxon>Pirellulimonas</taxon>
    </lineage>
</organism>
<dbReference type="Pfam" id="PF08014">
    <property type="entry name" value="MATCAP"/>
    <property type="match status" value="1"/>
</dbReference>
<protein>
    <recommendedName>
        <fullName evidence="7">DUF1704 domain-containing protein</fullName>
    </recommendedName>
</protein>
<gene>
    <name evidence="5" type="ORF">Pla175_26320</name>
</gene>
<evidence type="ECO:0008006" key="7">
    <source>
        <dbReference type="Google" id="ProtNLM"/>
    </source>
</evidence>
<evidence type="ECO:0000313" key="5">
    <source>
        <dbReference type="EMBL" id="QDU89245.1"/>
    </source>
</evidence>
<reference evidence="5 6" key="1">
    <citation type="submission" date="2019-02" db="EMBL/GenBank/DDBJ databases">
        <title>Deep-cultivation of Planctomycetes and their phenomic and genomic characterization uncovers novel biology.</title>
        <authorList>
            <person name="Wiegand S."/>
            <person name="Jogler M."/>
            <person name="Boedeker C."/>
            <person name="Pinto D."/>
            <person name="Vollmers J."/>
            <person name="Rivas-Marin E."/>
            <person name="Kohn T."/>
            <person name="Peeters S.H."/>
            <person name="Heuer A."/>
            <person name="Rast P."/>
            <person name="Oberbeckmann S."/>
            <person name="Bunk B."/>
            <person name="Jeske O."/>
            <person name="Meyerdierks A."/>
            <person name="Storesund J.E."/>
            <person name="Kallscheuer N."/>
            <person name="Luecker S."/>
            <person name="Lage O.M."/>
            <person name="Pohl T."/>
            <person name="Merkel B.J."/>
            <person name="Hornburger P."/>
            <person name="Mueller R.-W."/>
            <person name="Bruemmer F."/>
            <person name="Labrenz M."/>
            <person name="Spormann A.M."/>
            <person name="Op den Camp H."/>
            <person name="Overmann J."/>
            <person name="Amann R."/>
            <person name="Jetten M.S.M."/>
            <person name="Mascher T."/>
            <person name="Medema M.H."/>
            <person name="Devos D.P."/>
            <person name="Kaster A.-K."/>
            <person name="Ovreas L."/>
            <person name="Rohde M."/>
            <person name="Galperin M.Y."/>
            <person name="Jogler C."/>
        </authorList>
    </citation>
    <scope>NUCLEOTIDE SEQUENCE [LARGE SCALE GENOMIC DNA]</scope>
    <source>
        <strain evidence="5 6">Pla175</strain>
    </source>
</reference>
<keyword evidence="4" id="KW-0482">Metalloprotease</keyword>
<proteinExistence type="predicted"/>